<accession>A0ABS4XQ37</accession>
<dbReference type="Pfam" id="PF00916">
    <property type="entry name" value="Sulfate_transp"/>
    <property type="match status" value="1"/>
</dbReference>
<feature type="transmembrane region" description="Helical" evidence="5">
    <location>
        <begin position="58"/>
        <end position="76"/>
    </location>
</feature>
<evidence type="ECO:0000313" key="8">
    <source>
        <dbReference type="Proteomes" id="UP001195422"/>
    </source>
</evidence>
<keyword evidence="2 5" id="KW-0812">Transmembrane</keyword>
<dbReference type="Gene3D" id="3.30.750.24">
    <property type="entry name" value="STAS domain"/>
    <property type="match status" value="1"/>
</dbReference>
<protein>
    <submittedName>
        <fullName evidence="7">SulP family sulfate permease</fullName>
    </submittedName>
</protein>
<keyword evidence="3 5" id="KW-1133">Transmembrane helix</keyword>
<dbReference type="InterPro" id="IPR001902">
    <property type="entry name" value="SLC26A/SulP_fam"/>
</dbReference>
<evidence type="ECO:0000256" key="1">
    <source>
        <dbReference type="ARBA" id="ARBA00004141"/>
    </source>
</evidence>
<reference evidence="7 8" key="1">
    <citation type="submission" date="2021-03" db="EMBL/GenBank/DDBJ databases">
        <title>Sequencing the genomes of 1000 actinobacteria strains.</title>
        <authorList>
            <person name="Klenk H.-P."/>
        </authorList>
    </citation>
    <scope>NUCLEOTIDE SEQUENCE [LARGE SCALE GENOMIC DNA]</scope>
    <source>
        <strain evidence="7 8">DSM 20168</strain>
    </source>
</reference>
<comment type="caution">
    <text evidence="7">The sequence shown here is derived from an EMBL/GenBank/DDBJ whole genome shotgun (WGS) entry which is preliminary data.</text>
</comment>
<evidence type="ECO:0000313" key="7">
    <source>
        <dbReference type="EMBL" id="MBP2398624.1"/>
    </source>
</evidence>
<name>A0ABS4XQ37_GLUPR</name>
<feature type="transmembrane region" description="Helical" evidence="5">
    <location>
        <begin position="96"/>
        <end position="121"/>
    </location>
</feature>
<evidence type="ECO:0000259" key="6">
    <source>
        <dbReference type="PROSITE" id="PS50801"/>
    </source>
</evidence>
<evidence type="ECO:0000256" key="4">
    <source>
        <dbReference type="ARBA" id="ARBA00023136"/>
    </source>
</evidence>
<dbReference type="InterPro" id="IPR011547">
    <property type="entry name" value="SLC26A/SulP_dom"/>
</dbReference>
<feature type="domain" description="STAS" evidence="6">
    <location>
        <begin position="366"/>
        <end position="486"/>
    </location>
</feature>
<comment type="subcellular location">
    <subcellularLocation>
        <location evidence="1">Membrane</location>
        <topology evidence="1">Multi-pass membrane protein</topology>
    </subcellularLocation>
</comment>
<proteinExistence type="predicted"/>
<dbReference type="PROSITE" id="PS50801">
    <property type="entry name" value="STAS"/>
    <property type="match status" value="1"/>
</dbReference>
<dbReference type="CDD" id="cd07042">
    <property type="entry name" value="STAS_SulP_like_sulfate_transporter"/>
    <property type="match status" value="1"/>
</dbReference>
<dbReference type="InterPro" id="IPR036513">
    <property type="entry name" value="STAS_dom_sf"/>
</dbReference>
<feature type="transmembrane region" description="Helical" evidence="5">
    <location>
        <begin position="257"/>
        <end position="289"/>
    </location>
</feature>
<organism evidence="7 8">
    <name type="scientific">Glutamicibacter protophormiae</name>
    <name type="common">Brevibacterium protophormiae</name>
    <dbReference type="NCBI Taxonomy" id="37930"/>
    <lineage>
        <taxon>Bacteria</taxon>
        <taxon>Bacillati</taxon>
        <taxon>Actinomycetota</taxon>
        <taxon>Actinomycetes</taxon>
        <taxon>Micrococcales</taxon>
        <taxon>Micrococcaceae</taxon>
        <taxon>Glutamicibacter</taxon>
    </lineage>
</organism>
<feature type="transmembrane region" description="Helical" evidence="5">
    <location>
        <begin position="325"/>
        <end position="342"/>
    </location>
</feature>
<dbReference type="InterPro" id="IPR002645">
    <property type="entry name" value="STAS_dom"/>
</dbReference>
<evidence type="ECO:0000256" key="3">
    <source>
        <dbReference type="ARBA" id="ARBA00022989"/>
    </source>
</evidence>
<feature type="transmembrane region" description="Helical" evidence="5">
    <location>
        <begin position="27"/>
        <end position="46"/>
    </location>
</feature>
<keyword evidence="8" id="KW-1185">Reference proteome</keyword>
<feature type="transmembrane region" description="Helical" evidence="5">
    <location>
        <begin position="128"/>
        <end position="151"/>
    </location>
</feature>
<evidence type="ECO:0000256" key="2">
    <source>
        <dbReference type="ARBA" id="ARBA00022692"/>
    </source>
</evidence>
<dbReference type="EMBL" id="JAGIOJ010000001">
    <property type="protein sequence ID" value="MBP2398624.1"/>
    <property type="molecule type" value="Genomic_DNA"/>
</dbReference>
<dbReference type="Pfam" id="PF01740">
    <property type="entry name" value="STAS"/>
    <property type="match status" value="1"/>
</dbReference>
<gene>
    <name evidence="7" type="ORF">JOF39_001705</name>
</gene>
<dbReference type="PANTHER" id="PTHR11814">
    <property type="entry name" value="SULFATE TRANSPORTER"/>
    <property type="match status" value="1"/>
</dbReference>
<keyword evidence="4 5" id="KW-0472">Membrane</keyword>
<evidence type="ECO:0000256" key="5">
    <source>
        <dbReference type="SAM" id="Phobius"/>
    </source>
</evidence>
<dbReference type="SUPFAM" id="SSF52091">
    <property type="entry name" value="SpoIIaa-like"/>
    <property type="match status" value="1"/>
</dbReference>
<dbReference type="Proteomes" id="UP001195422">
    <property type="component" value="Unassembled WGS sequence"/>
</dbReference>
<feature type="transmembrane region" description="Helical" evidence="5">
    <location>
        <begin position="181"/>
        <end position="204"/>
    </location>
</feature>
<sequence>MSVQVTGAMAVVVSDVPQAHDPEQSSAVLATLALLSGLVMLGLGLARLGSLVRYIPTAVLIGFINAVALNIMLGQLDNFTGYDSQGDNRLSRALDTVLHVVQLSWSACLVGGITILLVLWLERTALGAMSMVVTVIIGSALAAALALLPFAEPVLQLNSLATVPNTLPGLSLPDISLVPELVLPALSLALVGLVQGAGISGSIANPDGRFPDPSADFRGQGVANLAASMFQGMPVGGSMSATSLVRAAGSKSALANLVAAAVIAVTILALGPVIGLVAMPALAGLLMLVGFRTLKIHDMLMVWRTGPIQAAVIAVTFVLTLLIPLQYSVLTGVGLAIILHISRQANRTVVKRWIFDSGTVLPREAAPPATLAAGDLVVLVPYGSLFFAAAPVFEKQLPEIPTRCERAVVVIRLRGKEDLGSTFIRTLESYARKLSEAGGTLLLSGLSQRAFEQFVTTGAISALGREHIFLAREHVGESLSEAIAFAEVWQRS</sequence>